<feature type="region of interest" description="Disordered" evidence="1">
    <location>
        <begin position="147"/>
        <end position="176"/>
    </location>
</feature>
<feature type="compositionally biased region" description="Acidic residues" evidence="1">
    <location>
        <begin position="12"/>
        <end position="24"/>
    </location>
</feature>
<evidence type="ECO:0000313" key="2">
    <source>
        <dbReference type="EMBL" id="CAK9052704.1"/>
    </source>
</evidence>
<name>A0ABP0MRQ7_9DINO</name>
<keyword evidence="4" id="KW-1185">Reference proteome</keyword>
<protein>
    <submittedName>
        <fullName evidence="2">Uncharacterized protein</fullName>
    </submittedName>
</protein>
<dbReference type="Proteomes" id="UP001642464">
    <property type="component" value="Unassembled WGS sequence"/>
</dbReference>
<feature type="compositionally biased region" description="Basic and acidic residues" evidence="1">
    <location>
        <begin position="1"/>
        <end position="11"/>
    </location>
</feature>
<dbReference type="EMBL" id="CAXAMM010022891">
    <property type="protein sequence ID" value="CAK9052711.1"/>
    <property type="molecule type" value="Genomic_DNA"/>
</dbReference>
<organism evidence="2 4">
    <name type="scientific">Durusdinium trenchii</name>
    <dbReference type="NCBI Taxonomy" id="1381693"/>
    <lineage>
        <taxon>Eukaryota</taxon>
        <taxon>Sar</taxon>
        <taxon>Alveolata</taxon>
        <taxon>Dinophyceae</taxon>
        <taxon>Suessiales</taxon>
        <taxon>Symbiodiniaceae</taxon>
        <taxon>Durusdinium</taxon>
    </lineage>
</organism>
<feature type="compositionally biased region" description="Basic and acidic residues" evidence="1">
    <location>
        <begin position="25"/>
        <end position="36"/>
    </location>
</feature>
<feature type="region of interest" description="Disordered" evidence="1">
    <location>
        <begin position="1"/>
        <end position="36"/>
    </location>
</feature>
<proteinExistence type="predicted"/>
<accession>A0ABP0MRQ7</accession>
<evidence type="ECO:0000256" key="1">
    <source>
        <dbReference type="SAM" id="MobiDB-lite"/>
    </source>
</evidence>
<evidence type="ECO:0000313" key="3">
    <source>
        <dbReference type="EMBL" id="CAK9052711.1"/>
    </source>
</evidence>
<comment type="caution">
    <text evidence="2">The sequence shown here is derived from an EMBL/GenBank/DDBJ whole genome shotgun (WGS) entry which is preliminary data.</text>
</comment>
<evidence type="ECO:0000313" key="4">
    <source>
        <dbReference type="Proteomes" id="UP001642464"/>
    </source>
</evidence>
<sequence length="248" mass="27055">MEVIEITKEDLLKEDDQDLLEEEKEPLGHDPSERRDMEAQLREVLTPTPELLERVHRAEAAAARTFHTGQRQSLGELLAQNQHLAQMAGLSHWEDFPWRPKADEAGQDASLPARHVRRRRESAACANQVQDLYSGWADAASPHWRYQSSSPRYGGQKAPKCPRSSPSRANGVINGAKRPNGLLAARGHAPSNEPFTGGEEALPISLLEETRQAIAAAKTMADGSVAGAPLRGVGSVLRSALRLVAQSA</sequence>
<reference evidence="2 4" key="1">
    <citation type="submission" date="2024-02" db="EMBL/GenBank/DDBJ databases">
        <authorList>
            <person name="Chen Y."/>
            <person name="Shah S."/>
            <person name="Dougan E. K."/>
            <person name="Thang M."/>
            <person name="Chan C."/>
        </authorList>
    </citation>
    <scope>NUCLEOTIDE SEQUENCE [LARGE SCALE GENOMIC DNA]</scope>
</reference>
<gene>
    <name evidence="2" type="ORF">SCF082_LOCUS28799</name>
    <name evidence="3" type="ORF">SCF082_LOCUS28805</name>
</gene>
<dbReference type="EMBL" id="CAXAMM010022891">
    <property type="protein sequence ID" value="CAK9052704.1"/>
    <property type="molecule type" value="Genomic_DNA"/>
</dbReference>